<evidence type="ECO:0008006" key="3">
    <source>
        <dbReference type="Google" id="ProtNLM"/>
    </source>
</evidence>
<dbReference type="SUPFAM" id="SSF52047">
    <property type="entry name" value="RNI-like"/>
    <property type="match status" value="1"/>
</dbReference>
<evidence type="ECO:0000313" key="1">
    <source>
        <dbReference type="EMBL" id="TCD61262.1"/>
    </source>
</evidence>
<comment type="caution">
    <text evidence="1">The sequence shown here is derived from an EMBL/GenBank/DDBJ whole genome shotgun (WGS) entry which is preliminary data.</text>
</comment>
<evidence type="ECO:0000313" key="2">
    <source>
        <dbReference type="Proteomes" id="UP000292702"/>
    </source>
</evidence>
<dbReference type="EMBL" id="RWJN01000486">
    <property type="protein sequence ID" value="TCD61262.1"/>
    <property type="molecule type" value="Genomic_DNA"/>
</dbReference>
<dbReference type="InterPro" id="IPR032675">
    <property type="entry name" value="LRR_dom_sf"/>
</dbReference>
<proteinExistence type="predicted"/>
<reference evidence="1 2" key="1">
    <citation type="submission" date="2018-11" db="EMBL/GenBank/DDBJ databases">
        <title>Genome assembly of Steccherinum ochraceum LE-BIN_3174, the white-rot fungus of the Steccherinaceae family (The Residual Polyporoid clade, Polyporales, Basidiomycota).</title>
        <authorList>
            <person name="Fedorova T.V."/>
            <person name="Glazunova O.A."/>
            <person name="Landesman E.O."/>
            <person name="Moiseenko K.V."/>
            <person name="Psurtseva N.V."/>
            <person name="Savinova O.S."/>
            <person name="Shakhova N.V."/>
            <person name="Tyazhelova T.V."/>
            <person name="Vasina D.V."/>
        </authorList>
    </citation>
    <scope>NUCLEOTIDE SEQUENCE [LARGE SCALE GENOMIC DNA]</scope>
    <source>
        <strain evidence="1 2">LE-BIN_3174</strain>
    </source>
</reference>
<dbReference type="Gene3D" id="3.80.10.10">
    <property type="entry name" value="Ribonuclease Inhibitor"/>
    <property type="match status" value="1"/>
</dbReference>
<keyword evidence="2" id="KW-1185">Reference proteome</keyword>
<dbReference type="STRING" id="92696.A0A4R0R2H2"/>
<gene>
    <name evidence="1" type="ORF">EIP91_008695</name>
</gene>
<sequence length="440" mass="48863">MTPPRSPHPGSLAKFQRMPPELVDHIIAFLEDSSLALKSCTLVSHAWLATARRLLFKELSIVVWKDAGDVFTFVSQLTASPSHGLGRYVRHLSLDDMPLTKRFVRDRFPMNGQTMFAILELLPNLKVLELKSLIYSPFPSDIALHPLLQPTTATSTLEKQYHLDRLVIHVVGVQNPDDAVACLLDSLSVLSSIDELEILPHVEESRSGACFGDGPRPPSNVFPRMPTIRKLFACFPYLTNGMLQGVVVEALASTRLETLTLRACATDEHFRAVGVIVEGSKETLRNLEFEFCSWQMLRTLQDARRDWSTLNLSACTSLRTLTIHRLVKNPTSSGAPIDTSLHTLLALTPATLRTLHIRAFASTALQASSDGDTAKSLVEWDWAGLKKEVGRLVREGALEEIVFVSWGEVMGEDSQEVVRAGLGAELVGKVRFEMSEQKDW</sequence>
<dbReference type="OrthoDB" id="2741476at2759"/>
<protein>
    <recommendedName>
        <fullName evidence="3">F-box domain-containing protein</fullName>
    </recommendedName>
</protein>
<dbReference type="AlphaFoldDB" id="A0A4R0R2H2"/>
<name>A0A4R0R2H2_9APHY</name>
<accession>A0A4R0R2H2</accession>
<dbReference type="Proteomes" id="UP000292702">
    <property type="component" value="Unassembled WGS sequence"/>
</dbReference>
<organism evidence="1 2">
    <name type="scientific">Steccherinum ochraceum</name>
    <dbReference type="NCBI Taxonomy" id="92696"/>
    <lineage>
        <taxon>Eukaryota</taxon>
        <taxon>Fungi</taxon>
        <taxon>Dikarya</taxon>
        <taxon>Basidiomycota</taxon>
        <taxon>Agaricomycotina</taxon>
        <taxon>Agaricomycetes</taxon>
        <taxon>Polyporales</taxon>
        <taxon>Steccherinaceae</taxon>
        <taxon>Steccherinum</taxon>
    </lineage>
</organism>